<gene>
    <name evidence="2" type="ORF">KHA90_08705</name>
</gene>
<evidence type="ECO:0008006" key="4">
    <source>
        <dbReference type="Google" id="ProtNLM"/>
    </source>
</evidence>
<protein>
    <recommendedName>
        <fullName evidence="4">PKD domain-containing protein</fullName>
    </recommendedName>
</protein>
<dbReference type="Proteomes" id="UP000722625">
    <property type="component" value="Unassembled WGS sequence"/>
</dbReference>
<dbReference type="InterPro" id="IPR035986">
    <property type="entry name" value="PKD_dom_sf"/>
</dbReference>
<sequence length="532" mass="57746">MKKIHYIISLFVLALLLGCESDDSNVNLDGLSAPANIAALTTVTQDNTGKVTFTPTGEGVTQYKINYGDGTPDSDYFASGTTTTHTYKEGVYQSKIIAMGITGETTQITKEVMVSFKAPANLKVEIANDVSISNKVTLKATADFALFYDVYFGETGKPEPITANNGESVSYTYKEPGVYSIRVVSKSAAIKTTEYKVDFTAKLVLNPTASAPTPPNRPAGNVISIYSSKYTDLAGTDFFPSWSQSTGYSEFKLNEDKMLNYTNLNYEGIAFADGVKANVTAMDYIHMDVWTADLPKLDIFLISSTNGERAVSKDLTANQWTSIDIPISVFTSQDGFTVADIFQLKLVGTPAGKNIYIDNIYFYKNGEALSTAAPTPVKTAADVISMFSDAYTNVPVATWRTDWSVAKLEETAVAGNAVKKYSELNYVGIEPTATIDASGMTHFHVDVWSADFTEFRIKLVDFGANGVYNGGGDDKEHEVSIAAPAKGTWVSLDIPLSDFTGLTTRAHIAQLIYSANPTGANTVYIDNVYFHK</sequence>
<feature type="signal peptide" evidence="1">
    <location>
        <begin position="1"/>
        <end position="21"/>
    </location>
</feature>
<organism evidence="2 3">
    <name type="scientific">Flavobacterium psychroterrae</name>
    <dbReference type="NCBI Taxonomy" id="2133767"/>
    <lineage>
        <taxon>Bacteria</taxon>
        <taxon>Pseudomonadati</taxon>
        <taxon>Bacteroidota</taxon>
        <taxon>Flavobacteriia</taxon>
        <taxon>Flavobacteriales</taxon>
        <taxon>Flavobacteriaceae</taxon>
        <taxon>Flavobacterium</taxon>
    </lineage>
</organism>
<evidence type="ECO:0000313" key="2">
    <source>
        <dbReference type="EMBL" id="MBS7231103.1"/>
    </source>
</evidence>
<evidence type="ECO:0000256" key="1">
    <source>
        <dbReference type="SAM" id="SignalP"/>
    </source>
</evidence>
<dbReference type="PROSITE" id="PS51257">
    <property type="entry name" value="PROKAR_LIPOPROTEIN"/>
    <property type="match status" value="1"/>
</dbReference>
<evidence type="ECO:0000313" key="3">
    <source>
        <dbReference type="Proteomes" id="UP000722625"/>
    </source>
</evidence>
<dbReference type="RefSeq" id="WP_213297944.1">
    <property type="nucleotide sequence ID" value="NZ_JAGYVZ010000006.1"/>
</dbReference>
<reference evidence="2 3" key="1">
    <citation type="journal article" date="2018" name="Int. J. Syst. Evol. Microbiol.">
        <title>Flavobacterium chryseum sp. nov. and Flavobacterium psychroterrae sp. nov., novel environmental bacteria isolated from Antarctica.</title>
        <authorList>
            <person name="Kralova S."/>
            <person name="Svec P."/>
            <person name="Busse H.J."/>
            <person name="Stankova E."/>
            <person name="Vaczi P."/>
            <person name="Sedlacek I."/>
        </authorList>
    </citation>
    <scope>NUCLEOTIDE SEQUENCE [LARGE SCALE GENOMIC DNA]</scope>
    <source>
        <strain evidence="2 3">CCM 8827</strain>
    </source>
</reference>
<comment type="caution">
    <text evidence="2">The sequence shown here is derived from an EMBL/GenBank/DDBJ whole genome shotgun (WGS) entry which is preliminary data.</text>
</comment>
<dbReference type="SUPFAM" id="SSF49299">
    <property type="entry name" value="PKD domain"/>
    <property type="match status" value="1"/>
</dbReference>
<accession>A0ABS5PA14</accession>
<proteinExistence type="predicted"/>
<name>A0ABS5PA14_9FLAO</name>
<dbReference type="EMBL" id="JAGYVZ010000006">
    <property type="protein sequence ID" value="MBS7231103.1"/>
    <property type="molecule type" value="Genomic_DNA"/>
</dbReference>
<keyword evidence="1" id="KW-0732">Signal</keyword>
<dbReference type="Gene3D" id="2.60.120.430">
    <property type="entry name" value="Galactose-binding lectin"/>
    <property type="match status" value="2"/>
</dbReference>
<keyword evidence="3" id="KW-1185">Reference proteome</keyword>
<feature type="chain" id="PRO_5047330303" description="PKD domain-containing protein" evidence="1">
    <location>
        <begin position="22"/>
        <end position="532"/>
    </location>
</feature>